<dbReference type="InterPro" id="IPR045379">
    <property type="entry name" value="Crinkler_N"/>
</dbReference>
<evidence type="ECO:0000259" key="4">
    <source>
        <dbReference type="Pfam" id="PF20147"/>
    </source>
</evidence>
<evidence type="ECO:0000256" key="3">
    <source>
        <dbReference type="ARBA" id="ARBA00022525"/>
    </source>
</evidence>
<dbReference type="GO" id="GO:0005576">
    <property type="term" value="C:extracellular region"/>
    <property type="evidence" value="ECO:0007669"/>
    <property type="project" value="UniProtKB-SubCell"/>
</dbReference>
<dbReference type="Proteomes" id="UP000697107">
    <property type="component" value="Unassembled WGS sequence"/>
</dbReference>
<organism evidence="5 8">
    <name type="scientific">Phytophthora cactorum</name>
    <dbReference type="NCBI Taxonomy" id="29920"/>
    <lineage>
        <taxon>Eukaryota</taxon>
        <taxon>Sar</taxon>
        <taxon>Stramenopiles</taxon>
        <taxon>Oomycota</taxon>
        <taxon>Peronosporomycetes</taxon>
        <taxon>Peronosporales</taxon>
        <taxon>Peronosporaceae</taxon>
        <taxon>Phytophthora</taxon>
    </lineage>
</organism>
<comment type="subcellular location">
    <subcellularLocation>
        <location evidence="1">Host cell</location>
    </subcellularLocation>
    <subcellularLocation>
        <location evidence="2">Secreted</location>
    </subcellularLocation>
</comment>
<evidence type="ECO:0000313" key="5">
    <source>
        <dbReference type="EMBL" id="KAG2872865.1"/>
    </source>
</evidence>
<accession>A0A8T1A7X2</accession>
<keyword evidence="3" id="KW-0964">Secreted</keyword>
<dbReference type="AlphaFoldDB" id="A0A8T1A7X2"/>
<gene>
    <name evidence="5" type="ORF">PC115_g24506</name>
    <name evidence="6" type="ORF">PC117_g27289</name>
    <name evidence="7" type="ORF">PC118_g24698</name>
</gene>
<protein>
    <recommendedName>
        <fullName evidence="4">Crinkler effector protein N-terminal domain-containing protein</fullName>
    </recommendedName>
</protein>
<evidence type="ECO:0000256" key="1">
    <source>
        <dbReference type="ARBA" id="ARBA00004340"/>
    </source>
</evidence>
<evidence type="ECO:0000313" key="6">
    <source>
        <dbReference type="EMBL" id="KAG2876200.1"/>
    </source>
</evidence>
<reference evidence="5" key="1">
    <citation type="submission" date="2018-10" db="EMBL/GenBank/DDBJ databases">
        <title>Effector identification in a new, highly contiguous assembly of the strawberry crown rot pathogen Phytophthora cactorum.</title>
        <authorList>
            <person name="Armitage A.D."/>
            <person name="Nellist C.F."/>
            <person name="Bates H."/>
            <person name="Vickerstaff R.J."/>
            <person name="Harrison R.J."/>
        </authorList>
    </citation>
    <scope>NUCLEOTIDE SEQUENCE</scope>
    <source>
        <strain evidence="5">4032</strain>
        <strain evidence="6">4040</strain>
        <strain evidence="7">P415</strain>
    </source>
</reference>
<dbReference type="EMBL" id="RCMK01003185">
    <property type="protein sequence ID" value="KAG2876200.1"/>
    <property type="molecule type" value="Genomic_DNA"/>
</dbReference>
<evidence type="ECO:0000313" key="8">
    <source>
        <dbReference type="Proteomes" id="UP000774804"/>
    </source>
</evidence>
<dbReference type="EMBL" id="RCMI01003302">
    <property type="protein sequence ID" value="KAG2872865.1"/>
    <property type="molecule type" value="Genomic_DNA"/>
</dbReference>
<proteinExistence type="predicted"/>
<dbReference type="GO" id="GO:0043657">
    <property type="term" value="C:host cell"/>
    <property type="evidence" value="ECO:0007669"/>
    <property type="project" value="UniProtKB-SubCell"/>
</dbReference>
<comment type="caution">
    <text evidence="5">The sequence shown here is derived from an EMBL/GenBank/DDBJ whole genome shotgun (WGS) entry which is preliminary data.</text>
</comment>
<feature type="domain" description="Crinkler effector protein N-terminal" evidence="4">
    <location>
        <begin position="2"/>
        <end position="117"/>
    </location>
</feature>
<dbReference type="Pfam" id="PF20147">
    <property type="entry name" value="Crinkler"/>
    <property type="match status" value="1"/>
</dbReference>
<dbReference type="Proteomes" id="UP000774804">
    <property type="component" value="Unassembled WGS sequence"/>
</dbReference>
<dbReference type="EMBL" id="RCML01003335">
    <property type="protein sequence ID" value="KAG2955844.1"/>
    <property type="molecule type" value="Genomic_DNA"/>
</dbReference>
<evidence type="ECO:0000256" key="2">
    <source>
        <dbReference type="ARBA" id="ARBA00004613"/>
    </source>
</evidence>
<sequence>MVQLFCAIVGVAGSAFEVDIDEAASVSALKEVIWGKIKEKFIHDDKFRSVVASDLKLSLAKKGGAWLRDDDSLDAMLRSGTVDTSCMKMRASWKLNKPSLFGPGVSLGEDVVHVLVVVPNDAGVGVGQDVERDSMSVPVAVPMGPDVDPSSCDDLLAFLESEMTNKEATGRGDYDRSEVLLRYHRA</sequence>
<evidence type="ECO:0000313" key="7">
    <source>
        <dbReference type="EMBL" id="KAG2955844.1"/>
    </source>
</evidence>
<name>A0A8T1A7X2_9STRA</name>
<dbReference type="VEuPathDB" id="FungiDB:PC110_g18763"/>
<dbReference type="Proteomes" id="UP000736787">
    <property type="component" value="Unassembled WGS sequence"/>
</dbReference>